<name>A0A7R7VJ06_ASPCH</name>
<dbReference type="RefSeq" id="XP_043133206.1">
    <property type="nucleotide sequence ID" value="XM_043284413.1"/>
</dbReference>
<accession>A0A7R7VJ06</accession>
<evidence type="ECO:0000313" key="3">
    <source>
        <dbReference type="Proteomes" id="UP000637239"/>
    </source>
</evidence>
<sequence length="74" mass="8429">MITRDSVEGPLPSFDLLELRWVLDRIARLAGTEEEFGHEDWEDKSEDFNSNTDVERKEADAAVTPLPRKIDNAA</sequence>
<organism evidence="2 3">
    <name type="scientific">Aspergillus chevalieri</name>
    <name type="common">Eurotium chevalieri</name>
    <dbReference type="NCBI Taxonomy" id="182096"/>
    <lineage>
        <taxon>Eukaryota</taxon>
        <taxon>Fungi</taxon>
        <taxon>Dikarya</taxon>
        <taxon>Ascomycota</taxon>
        <taxon>Pezizomycotina</taxon>
        <taxon>Eurotiomycetes</taxon>
        <taxon>Eurotiomycetidae</taxon>
        <taxon>Eurotiales</taxon>
        <taxon>Aspergillaceae</taxon>
        <taxon>Aspergillus</taxon>
        <taxon>Aspergillus subgen. Aspergillus</taxon>
    </lineage>
</organism>
<dbReference type="Proteomes" id="UP000637239">
    <property type="component" value="Chromosome 2"/>
</dbReference>
<reference evidence="2" key="2">
    <citation type="submission" date="2021-02" db="EMBL/GenBank/DDBJ databases">
        <title>Aspergillus chevalieri M1 genome sequence.</title>
        <authorList>
            <person name="Kadooka C."/>
            <person name="Mori K."/>
            <person name="Futagami T."/>
        </authorList>
    </citation>
    <scope>NUCLEOTIDE SEQUENCE</scope>
    <source>
        <strain evidence="2">M1</strain>
    </source>
</reference>
<dbReference type="GeneID" id="66979043"/>
<protein>
    <submittedName>
        <fullName evidence="2">Uncharacterized protein</fullName>
    </submittedName>
</protein>
<evidence type="ECO:0000256" key="1">
    <source>
        <dbReference type="SAM" id="MobiDB-lite"/>
    </source>
</evidence>
<feature type="region of interest" description="Disordered" evidence="1">
    <location>
        <begin position="35"/>
        <end position="74"/>
    </location>
</feature>
<dbReference type="AlphaFoldDB" id="A0A7R7VJ06"/>
<dbReference type="KEGG" id="ache:ACHE_20142S"/>
<keyword evidence="3" id="KW-1185">Reference proteome</keyword>
<evidence type="ECO:0000313" key="2">
    <source>
        <dbReference type="EMBL" id="BCR84684.1"/>
    </source>
</evidence>
<reference evidence="2" key="1">
    <citation type="submission" date="2021-01" db="EMBL/GenBank/DDBJ databases">
        <authorList>
            <consortium name="Aspergillus chevalieri M1 genome sequencing consortium"/>
            <person name="Kazuki M."/>
            <person name="Futagami T."/>
        </authorList>
    </citation>
    <scope>NUCLEOTIDE SEQUENCE</scope>
    <source>
        <strain evidence="2">M1</strain>
    </source>
</reference>
<feature type="compositionally biased region" description="Acidic residues" evidence="1">
    <location>
        <begin position="35"/>
        <end position="45"/>
    </location>
</feature>
<dbReference type="EMBL" id="AP024417">
    <property type="protein sequence ID" value="BCR84684.1"/>
    <property type="molecule type" value="Genomic_DNA"/>
</dbReference>
<gene>
    <name evidence="2" type="ORF">ACHE_20142S</name>
</gene>
<proteinExistence type="predicted"/>